<organism evidence="1 2">
    <name type="scientific">Agrocybe chaxingu</name>
    <dbReference type="NCBI Taxonomy" id="84603"/>
    <lineage>
        <taxon>Eukaryota</taxon>
        <taxon>Fungi</taxon>
        <taxon>Dikarya</taxon>
        <taxon>Basidiomycota</taxon>
        <taxon>Agaricomycotina</taxon>
        <taxon>Agaricomycetes</taxon>
        <taxon>Agaricomycetidae</taxon>
        <taxon>Agaricales</taxon>
        <taxon>Agaricineae</taxon>
        <taxon>Strophariaceae</taxon>
        <taxon>Agrocybe</taxon>
    </lineage>
</organism>
<evidence type="ECO:0000313" key="1">
    <source>
        <dbReference type="EMBL" id="KAJ3506480.1"/>
    </source>
</evidence>
<protein>
    <recommendedName>
        <fullName evidence="3">F-box domain-containing protein</fullName>
    </recommendedName>
</protein>
<comment type="caution">
    <text evidence="1">The sequence shown here is derived from an EMBL/GenBank/DDBJ whole genome shotgun (WGS) entry which is preliminary data.</text>
</comment>
<dbReference type="Gene3D" id="1.20.1280.50">
    <property type="match status" value="1"/>
</dbReference>
<evidence type="ECO:0008006" key="3">
    <source>
        <dbReference type="Google" id="ProtNLM"/>
    </source>
</evidence>
<keyword evidence="2" id="KW-1185">Reference proteome</keyword>
<name>A0A9W8K5N3_9AGAR</name>
<dbReference type="EMBL" id="JANKHO010000762">
    <property type="protein sequence ID" value="KAJ3506480.1"/>
    <property type="molecule type" value="Genomic_DNA"/>
</dbReference>
<dbReference type="SUPFAM" id="SSF81383">
    <property type="entry name" value="F-box domain"/>
    <property type="match status" value="1"/>
</dbReference>
<dbReference type="Proteomes" id="UP001148786">
    <property type="component" value="Unassembled WGS sequence"/>
</dbReference>
<dbReference type="InterPro" id="IPR036047">
    <property type="entry name" value="F-box-like_dom_sf"/>
</dbReference>
<sequence length="544" mass="62694">MDIHIDDQDWQVVDCDADINSLDEALLAATIPELKRKYPCACGSTHKPWKNYMMESRNRETTEATITQADSTRCLVGRLPTEILSTIFDLAVAESPFVNGGLGETKSTESIIAQVCTWWRRIALDTPALWTTIRFREKASKEWTCWALVFLRIQTYLKRSGQTPVDLWVEVTSHWVADWFLKNFRDHLPRWRRVSMRLPEESLRPYAPTFSALVDEGAANLESLEFGIPQHDKLEIFAEPVEGFLRGVPKLKHVRMDTRTFRSCMPPLQALTTLHLETWCTLRPRIRWQTFCAIITSPNLKNLTLEGGKIFDNRDGTERLAVTTSIERFFCDDDGIIAWMWGALDAPHLKTVIIKNFVNQIHSQVINRKDHFPLLTSIVFIDCGVTPRCMEIIGTAARHVTDFTVIRDIWHPMGFIDMTIGLSPLEALAAHSDDQLLWPELKLVECDSDANLFLEQAQREACARLLRQYDLCYLRVFMRVTHTPDRKKKSAKAWNEMKEGERVSVVSPREADFVRHLAFADYTFCRRKFPRSVKDAKDTIGEIY</sequence>
<reference evidence="1" key="1">
    <citation type="submission" date="2022-07" db="EMBL/GenBank/DDBJ databases">
        <title>Genome Sequence of Agrocybe chaxingu.</title>
        <authorList>
            <person name="Buettner E."/>
        </authorList>
    </citation>
    <scope>NUCLEOTIDE SEQUENCE</scope>
    <source>
        <strain evidence="1">MP-N11</strain>
    </source>
</reference>
<evidence type="ECO:0000313" key="2">
    <source>
        <dbReference type="Proteomes" id="UP001148786"/>
    </source>
</evidence>
<dbReference type="PANTHER" id="PTHR38926:SF5">
    <property type="entry name" value="F-BOX AND LEUCINE-RICH REPEAT PROTEIN 6"/>
    <property type="match status" value="1"/>
</dbReference>
<dbReference type="PANTHER" id="PTHR38926">
    <property type="entry name" value="F-BOX DOMAIN CONTAINING PROTEIN, EXPRESSED"/>
    <property type="match status" value="1"/>
</dbReference>
<accession>A0A9W8K5N3</accession>
<proteinExistence type="predicted"/>
<dbReference type="AlphaFoldDB" id="A0A9W8K5N3"/>
<dbReference type="OrthoDB" id="2877660at2759"/>
<gene>
    <name evidence="1" type="ORF">NLJ89_g6847</name>
</gene>